<evidence type="ECO:0000313" key="1">
    <source>
        <dbReference type="EMBL" id="EKC31883.1"/>
    </source>
</evidence>
<name>K1QD17_MAGGI</name>
<proteinExistence type="predicted"/>
<accession>K1QD17</accession>
<dbReference type="EMBL" id="JH817795">
    <property type="protein sequence ID" value="EKC31883.1"/>
    <property type="molecule type" value="Genomic_DNA"/>
</dbReference>
<protein>
    <submittedName>
        <fullName evidence="1">Uncharacterized protein</fullName>
    </submittedName>
</protein>
<sequence>MNSEGRSFQDRGNGYTEGPYGEFGPIEASAGDASFRMTWTSAVCVYGTVALVLLIKGALDRGNGYTEGPYGEFGPIEASAGDASFRMTWTSAVCVYGTVALVLLFKEMAQVILSTGWVNIEE</sequence>
<dbReference type="AlphaFoldDB" id="K1QD17"/>
<organism evidence="1">
    <name type="scientific">Magallana gigas</name>
    <name type="common">Pacific oyster</name>
    <name type="synonym">Crassostrea gigas</name>
    <dbReference type="NCBI Taxonomy" id="29159"/>
    <lineage>
        <taxon>Eukaryota</taxon>
        <taxon>Metazoa</taxon>
        <taxon>Spiralia</taxon>
        <taxon>Lophotrochozoa</taxon>
        <taxon>Mollusca</taxon>
        <taxon>Bivalvia</taxon>
        <taxon>Autobranchia</taxon>
        <taxon>Pteriomorphia</taxon>
        <taxon>Ostreida</taxon>
        <taxon>Ostreoidea</taxon>
        <taxon>Ostreidae</taxon>
        <taxon>Magallana</taxon>
    </lineage>
</organism>
<dbReference type="HOGENOM" id="CLU_2028951_0_0_1"/>
<gene>
    <name evidence="1" type="ORF">CGI_10009062</name>
</gene>
<dbReference type="InParanoid" id="K1QD17"/>
<reference evidence="1" key="1">
    <citation type="journal article" date="2012" name="Nature">
        <title>The oyster genome reveals stress adaptation and complexity of shell formation.</title>
        <authorList>
            <person name="Zhang G."/>
            <person name="Fang X."/>
            <person name="Guo X."/>
            <person name="Li L."/>
            <person name="Luo R."/>
            <person name="Xu F."/>
            <person name="Yang P."/>
            <person name="Zhang L."/>
            <person name="Wang X."/>
            <person name="Qi H."/>
            <person name="Xiong Z."/>
            <person name="Que H."/>
            <person name="Xie Y."/>
            <person name="Holland P.W."/>
            <person name="Paps J."/>
            <person name="Zhu Y."/>
            <person name="Wu F."/>
            <person name="Chen Y."/>
            <person name="Wang J."/>
            <person name="Peng C."/>
            <person name="Meng J."/>
            <person name="Yang L."/>
            <person name="Liu J."/>
            <person name="Wen B."/>
            <person name="Zhang N."/>
            <person name="Huang Z."/>
            <person name="Zhu Q."/>
            <person name="Feng Y."/>
            <person name="Mount A."/>
            <person name="Hedgecock D."/>
            <person name="Xu Z."/>
            <person name="Liu Y."/>
            <person name="Domazet-Loso T."/>
            <person name="Du Y."/>
            <person name="Sun X."/>
            <person name="Zhang S."/>
            <person name="Liu B."/>
            <person name="Cheng P."/>
            <person name="Jiang X."/>
            <person name="Li J."/>
            <person name="Fan D."/>
            <person name="Wang W."/>
            <person name="Fu W."/>
            <person name="Wang T."/>
            <person name="Wang B."/>
            <person name="Zhang J."/>
            <person name="Peng Z."/>
            <person name="Li Y."/>
            <person name="Li N."/>
            <person name="Wang J."/>
            <person name="Chen M."/>
            <person name="He Y."/>
            <person name="Tan F."/>
            <person name="Song X."/>
            <person name="Zheng Q."/>
            <person name="Huang R."/>
            <person name="Yang H."/>
            <person name="Du X."/>
            <person name="Chen L."/>
            <person name="Yang M."/>
            <person name="Gaffney P.M."/>
            <person name="Wang S."/>
            <person name="Luo L."/>
            <person name="She Z."/>
            <person name="Ming Y."/>
            <person name="Huang W."/>
            <person name="Zhang S."/>
            <person name="Huang B."/>
            <person name="Zhang Y."/>
            <person name="Qu T."/>
            <person name="Ni P."/>
            <person name="Miao G."/>
            <person name="Wang J."/>
            <person name="Wang Q."/>
            <person name="Steinberg C.E."/>
            <person name="Wang H."/>
            <person name="Li N."/>
            <person name="Qian L."/>
            <person name="Zhang G."/>
            <person name="Li Y."/>
            <person name="Yang H."/>
            <person name="Liu X."/>
            <person name="Wang J."/>
            <person name="Yin Y."/>
            <person name="Wang J."/>
        </authorList>
    </citation>
    <scope>NUCLEOTIDE SEQUENCE [LARGE SCALE GENOMIC DNA]</scope>
    <source>
        <strain evidence="1">05x7-T-G4-1.051#20</strain>
    </source>
</reference>